<dbReference type="PANTHER" id="PTHR43023">
    <property type="entry name" value="PROTEIN TRIGALACTOSYLDIACYLGLYCEROL 3, CHLOROPLASTIC"/>
    <property type="match status" value="1"/>
</dbReference>
<dbReference type="Gene3D" id="3.40.50.300">
    <property type="entry name" value="P-loop containing nucleotide triphosphate hydrolases"/>
    <property type="match status" value="1"/>
</dbReference>
<sequence>MILVENLCKSFSDTEVLKDISLCLERGKVNFILGSSGSGKTVFIKSLLGLTEIDKGKVFYDGRSFHDLNIKEKQNLRMEIGMVFQGSALFDSYSVVENVIFPLKMYTDYSIEKMEDIAETVLKKVNLENIGNKYPSELSGGMKKRVAIARAIVMKPKYLFFDEPNSGLDPRTSIVIDELIQKITKEYNITTVANTHDMNSIMQIGDNIIFLKDGMKKWEGNKTDILHTNDKSILDFVFCSDLFKKIRSNI</sequence>
<dbReference type="Pfam" id="PF00005">
    <property type="entry name" value="ABC_tran"/>
    <property type="match status" value="1"/>
</dbReference>
<evidence type="ECO:0000313" key="5">
    <source>
        <dbReference type="EMBL" id="BAU88532.1"/>
    </source>
</evidence>
<keyword evidence="7" id="KW-1185">Reference proteome</keyword>
<keyword evidence="2" id="KW-0547">Nucleotide-binding</keyword>
<dbReference type="KEGG" id="ise:JBKA6_0954"/>
<dbReference type="OrthoDB" id="9802264at2"/>
<dbReference type="SMART" id="SM00382">
    <property type="entry name" value="AAA"/>
    <property type="match status" value="1"/>
</dbReference>
<dbReference type="PROSITE" id="PS50893">
    <property type="entry name" value="ABC_TRANSPORTER_2"/>
    <property type="match status" value="1"/>
</dbReference>
<evidence type="ECO:0000259" key="4">
    <source>
        <dbReference type="PROSITE" id="PS50893"/>
    </source>
</evidence>
<keyword evidence="3 5" id="KW-0067">ATP-binding</keyword>
<accession>A0A169Q3Z5</accession>
<evidence type="ECO:0000256" key="1">
    <source>
        <dbReference type="ARBA" id="ARBA00022448"/>
    </source>
</evidence>
<dbReference type="InterPro" id="IPR003593">
    <property type="entry name" value="AAA+_ATPase"/>
</dbReference>
<dbReference type="EMBL" id="LC140750">
    <property type="protein sequence ID" value="BAU88532.1"/>
    <property type="molecule type" value="Genomic_DNA"/>
</dbReference>
<dbReference type="GO" id="GO:0005524">
    <property type="term" value="F:ATP binding"/>
    <property type="evidence" value="ECO:0007669"/>
    <property type="project" value="UniProtKB-KW"/>
</dbReference>
<evidence type="ECO:0000256" key="3">
    <source>
        <dbReference type="ARBA" id="ARBA00022840"/>
    </source>
</evidence>
<feature type="domain" description="ABC transporter" evidence="4">
    <location>
        <begin position="2"/>
        <end position="238"/>
    </location>
</feature>
<evidence type="ECO:0000256" key="2">
    <source>
        <dbReference type="ARBA" id="ARBA00022741"/>
    </source>
</evidence>
<dbReference type="GO" id="GO:0016887">
    <property type="term" value="F:ATP hydrolysis activity"/>
    <property type="evidence" value="ECO:0007669"/>
    <property type="project" value="InterPro"/>
</dbReference>
<gene>
    <name evidence="5" type="primary">abcZ</name>
    <name evidence="6" type="ORF">JBKA6_0954</name>
</gene>
<reference evidence="5" key="2">
    <citation type="submission" date="2016-03" db="EMBL/GenBank/DDBJ databases">
        <title>Clonal structure in Ichthyobacterium seriolicida, the causative agent of bacterial hemolytic jaundice.</title>
        <authorList>
            <person name="Matsuyama T."/>
        </authorList>
    </citation>
    <scope>NUCLEOTIDE SEQUENCE</scope>
    <source>
        <strain evidence="5">JBKA-6</strain>
    </source>
</reference>
<dbReference type="AlphaFoldDB" id="A0A169Q3Z5"/>
<dbReference type="InterPro" id="IPR027417">
    <property type="entry name" value="P-loop_NTPase"/>
</dbReference>
<dbReference type="RefSeq" id="WP_096686370.1">
    <property type="nucleotide sequence ID" value="NZ_AP014564.1"/>
</dbReference>
<dbReference type="PROSITE" id="PS00211">
    <property type="entry name" value="ABC_TRANSPORTER_1"/>
    <property type="match status" value="1"/>
</dbReference>
<protein>
    <submittedName>
        <fullName evidence="5 6">ABC transporter ATP-binding protein</fullName>
    </submittedName>
</protein>
<reference evidence="6 7" key="1">
    <citation type="submission" date="2014-03" db="EMBL/GenBank/DDBJ databases">
        <title>complete genome sequence of Flavobacteriaceae bacterium JBKA-6.</title>
        <authorList>
            <person name="Takano T."/>
            <person name="Nakamura Y."/>
            <person name="Takuma S."/>
            <person name="Yasuike M."/>
            <person name="Matsuyama T."/>
            <person name="Sakai T."/>
            <person name="Fujiwara A."/>
            <person name="Kimoto K."/>
            <person name="Fukuda Y."/>
            <person name="Kondo H."/>
            <person name="Hirono I."/>
            <person name="Nakayasu C."/>
        </authorList>
    </citation>
    <scope>NUCLEOTIDE SEQUENCE [LARGE SCALE GENOMIC DNA]</scope>
    <source>
        <strain evidence="6 7">JBKA-6</strain>
    </source>
</reference>
<dbReference type="PANTHER" id="PTHR43023:SF6">
    <property type="entry name" value="INTERMEMBRANE PHOSPHOLIPID TRANSPORT SYSTEM ATP-BINDING PROTEIN MLAF"/>
    <property type="match status" value="1"/>
</dbReference>
<dbReference type="Proteomes" id="UP000243197">
    <property type="component" value="Chromosome"/>
</dbReference>
<dbReference type="EMBL" id="AP014564">
    <property type="protein sequence ID" value="BAV94967.1"/>
    <property type="molecule type" value="Genomic_DNA"/>
</dbReference>
<evidence type="ECO:0000313" key="7">
    <source>
        <dbReference type="Proteomes" id="UP000243197"/>
    </source>
</evidence>
<proteinExistence type="predicted"/>
<evidence type="ECO:0000313" key="6">
    <source>
        <dbReference type="EMBL" id="BAV94967.1"/>
    </source>
</evidence>
<organism evidence="5">
    <name type="scientific">Ichthyobacterium seriolicida</name>
    <dbReference type="NCBI Taxonomy" id="242600"/>
    <lineage>
        <taxon>Bacteria</taxon>
        <taxon>Pseudomonadati</taxon>
        <taxon>Bacteroidota</taxon>
        <taxon>Flavobacteriia</taxon>
        <taxon>Flavobacteriales</taxon>
        <taxon>Ichthyobacteriaceae</taxon>
        <taxon>Ichthyobacterium</taxon>
    </lineage>
</organism>
<dbReference type="SUPFAM" id="SSF52540">
    <property type="entry name" value="P-loop containing nucleoside triphosphate hydrolases"/>
    <property type="match status" value="1"/>
</dbReference>
<keyword evidence="1" id="KW-0813">Transport</keyword>
<dbReference type="InterPro" id="IPR017871">
    <property type="entry name" value="ABC_transporter-like_CS"/>
</dbReference>
<dbReference type="InterPro" id="IPR003439">
    <property type="entry name" value="ABC_transporter-like_ATP-bd"/>
</dbReference>
<name>A0A169Q3Z5_9FLAO</name>